<dbReference type="InterPro" id="IPR000477">
    <property type="entry name" value="RT_dom"/>
</dbReference>
<dbReference type="PANTHER" id="PTHR46670">
    <property type="entry name" value="ENDO/EXONUCLEASE/PHOSPHATASE DOMAIN-CONTAINING PROTEIN"/>
    <property type="match status" value="1"/>
</dbReference>
<dbReference type="PANTHER" id="PTHR46670:SF3">
    <property type="entry name" value="ENDONUCLEASE_EXONUCLEASE_PHOSPHATASE DOMAIN-CONTAINING PROTEIN"/>
    <property type="match status" value="1"/>
</dbReference>
<sequence>MYTFSHTPRQTGRGGGTGLLISNDWKFSPLSSFTNSTSFESHAITVTHPVTIHLVVVYRPPGQLGNFLEELDMLLSHFPEDGTPLVLLGDFNIHLEKLQATDFNTLLTSFDLKRVSTAATHKSGNQLDLIYTRYCSTANTLVTPLHTSDHFLITSDLSLATGTTHTPPQVTFRRNLRTLSTSCLSSMVSSALPPPSHFSALDTNTATDTLCSTLSACLDNFCPLLSRPARTTPAAPWLSDVLREHRSRLRAAERKWRKSHNPIDLSAYQSLLSSFSANVSTAKSTYYHNKINNCPDSRTLFKTFSSLLCPPPPPCTSTLTADDFATFFINKTRTISDQFSTPRTDANFTTTTHSLSTFSPLMETDVSKLILSNHPTTCPLDPIPTHILQAISASIIPALTHVINTSLHTGTFPTAFKQARVIPLLWKPALNPALLENYRPVSLLPFIAKTLERVVINQLSIFLAQNHLLDINQSGFKSGHSTETALLSVTEALRLARAASKSSVLILLDLSAAFDTVNHQILLSILRNRTPMVQVLPLR</sequence>
<dbReference type="EMBL" id="JAYMGO010000023">
    <property type="protein sequence ID" value="KAL1250335.1"/>
    <property type="molecule type" value="Genomic_DNA"/>
</dbReference>
<dbReference type="InterPro" id="IPR005135">
    <property type="entry name" value="Endo/exonuclease/phosphatase"/>
</dbReference>
<dbReference type="Pfam" id="PF00078">
    <property type="entry name" value="RVT_1"/>
    <property type="match status" value="1"/>
</dbReference>
<gene>
    <name evidence="2" type="ORF">QQF64_021340</name>
</gene>
<reference evidence="2 3" key="1">
    <citation type="submission" date="2023-09" db="EMBL/GenBank/DDBJ databases">
        <authorList>
            <person name="Wang M."/>
        </authorList>
    </citation>
    <scope>NUCLEOTIDE SEQUENCE [LARGE SCALE GENOMIC DNA]</scope>
    <source>
        <strain evidence="2">GT-2023</strain>
        <tissue evidence="2">Liver</tissue>
    </source>
</reference>
<dbReference type="Proteomes" id="UP001558613">
    <property type="component" value="Unassembled WGS sequence"/>
</dbReference>
<dbReference type="SUPFAM" id="SSF56219">
    <property type="entry name" value="DNase I-like"/>
    <property type="match status" value="1"/>
</dbReference>
<feature type="domain" description="Reverse transcriptase" evidence="1">
    <location>
        <begin position="405"/>
        <end position="539"/>
    </location>
</feature>
<dbReference type="PROSITE" id="PS50878">
    <property type="entry name" value="RT_POL"/>
    <property type="match status" value="1"/>
</dbReference>
<evidence type="ECO:0000313" key="3">
    <source>
        <dbReference type="Proteomes" id="UP001558613"/>
    </source>
</evidence>
<comment type="caution">
    <text evidence="2">The sequence shown here is derived from an EMBL/GenBank/DDBJ whole genome shotgun (WGS) entry which is preliminary data.</text>
</comment>
<protein>
    <recommendedName>
        <fullName evidence="1">Reverse transcriptase domain-containing protein</fullName>
    </recommendedName>
</protein>
<accession>A0ABR3LD49</accession>
<dbReference type="InterPro" id="IPR036691">
    <property type="entry name" value="Endo/exonu/phosph_ase_sf"/>
</dbReference>
<proteinExistence type="predicted"/>
<dbReference type="Gene3D" id="3.60.10.10">
    <property type="entry name" value="Endonuclease/exonuclease/phosphatase"/>
    <property type="match status" value="1"/>
</dbReference>
<evidence type="ECO:0000313" key="2">
    <source>
        <dbReference type="EMBL" id="KAL1250335.1"/>
    </source>
</evidence>
<dbReference type="Pfam" id="PF03372">
    <property type="entry name" value="Exo_endo_phos"/>
    <property type="match status" value="1"/>
</dbReference>
<organism evidence="2 3">
    <name type="scientific">Cirrhinus molitorella</name>
    <name type="common">mud carp</name>
    <dbReference type="NCBI Taxonomy" id="172907"/>
    <lineage>
        <taxon>Eukaryota</taxon>
        <taxon>Metazoa</taxon>
        <taxon>Chordata</taxon>
        <taxon>Craniata</taxon>
        <taxon>Vertebrata</taxon>
        <taxon>Euteleostomi</taxon>
        <taxon>Actinopterygii</taxon>
        <taxon>Neopterygii</taxon>
        <taxon>Teleostei</taxon>
        <taxon>Ostariophysi</taxon>
        <taxon>Cypriniformes</taxon>
        <taxon>Cyprinidae</taxon>
        <taxon>Labeoninae</taxon>
        <taxon>Labeonini</taxon>
        <taxon>Cirrhinus</taxon>
    </lineage>
</organism>
<keyword evidence="3" id="KW-1185">Reference proteome</keyword>
<evidence type="ECO:0000259" key="1">
    <source>
        <dbReference type="PROSITE" id="PS50878"/>
    </source>
</evidence>
<name>A0ABR3LD49_9TELE</name>